<dbReference type="PANTHER" id="PTHR18952">
    <property type="entry name" value="CARBONIC ANHYDRASE"/>
    <property type="match status" value="1"/>
</dbReference>
<dbReference type="PANTHER" id="PTHR18952:SF265">
    <property type="entry name" value="CARBONIC ANHYDRASE"/>
    <property type="match status" value="1"/>
</dbReference>
<evidence type="ECO:0000256" key="6">
    <source>
        <dbReference type="ARBA" id="ARBA00022723"/>
    </source>
</evidence>
<dbReference type="InterPro" id="IPR018338">
    <property type="entry name" value="Carbonic_anhydrase_a-class_CS"/>
</dbReference>
<feature type="domain" description="Alpha-carbonic anhydrase" evidence="11">
    <location>
        <begin position="27"/>
        <end position="248"/>
    </location>
</feature>
<dbReference type="InterPro" id="IPR036398">
    <property type="entry name" value="CA_dom_sf"/>
</dbReference>
<keyword evidence="10" id="KW-0732">Signal</keyword>
<comment type="catalytic activity">
    <reaction evidence="9 10">
        <text>hydrogencarbonate + H(+) = CO2 + H2O</text>
        <dbReference type="Rhea" id="RHEA:10748"/>
        <dbReference type="ChEBI" id="CHEBI:15377"/>
        <dbReference type="ChEBI" id="CHEBI:15378"/>
        <dbReference type="ChEBI" id="CHEBI:16526"/>
        <dbReference type="ChEBI" id="CHEBI:17544"/>
        <dbReference type="EC" id="4.2.1.1"/>
    </reaction>
</comment>
<comment type="caution">
    <text evidence="12">The sequence shown here is derived from an EMBL/GenBank/DDBJ whole genome shotgun (WGS) entry which is preliminary data.</text>
</comment>
<evidence type="ECO:0000256" key="5">
    <source>
        <dbReference type="ARBA" id="ARBA00014628"/>
    </source>
</evidence>
<organism evidence="12 13">
    <name type="scientific">Pseudaeromonas sharmana</name>
    <dbReference type="NCBI Taxonomy" id="328412"/>
    <lineage>
        <taxon>Bacteria</taxon>
        <taxon>Pseudomonadati</taxon>
        <taxon>Pseudomonadota</taxon>
        <taxon>Gammaproteobacteria</taxon>
        <taxon>Aeromonadales</taxon>
        <taxon>Aeromonadaceae</taxon>
        <taxon>Pseudaeromonas</taxon>
    </lineage>
</organism>
<dbReference type="EMBL" id="JBHSAF010000014">
    <property type="protein sequence ID" value="MFC3914332.1"/>
    <property type="molecule type" value="Genomic_DNA"/>
</dbReference>
<dbReference type="RefSeq" id="WP_377153089.1">
    <property type="nucleotide sequence ID" value="NZ_JBHSAF010000014.1"/>
</dbReference>
<feature type="chain" id="PRO_5045004044" description="Carbonic anhydrase" evidence="10">
    <location>
        <begin position="23"/>
        <end position="248"/>
    </location>
</feature>
<reference evidence="13" key="1">
    <citation type="journal article" date="2019" name="Int. J. Syst. Evol. Microbiol.">
        <title>The Global Catalogue of Microorganisms (GCM) 10K type strain sequencing project: providing services to taxonomists for standard genome sequencing and annotation.</title>
        <authorList>
            <consortium name="The Broad Institute Genomics Platform"/>
            <consortium name="The Broad Institute Genome Sequencing Center for Infectious Disease"/>
            <person name="Wu L."/>
            <person name="Ma J."/>
        </authorList>
    </citation>
    <scope>NUCLEOTIDE SEQUENCE [LARGE SCALE GENOMIC DNA]</scope>
    <source>
        <strain evidence="13">CCUG 54939</strain>
    </source>
</reference>
<evidence type="ECO:0000256" key="10">
    <source>
        <dbReference type="RuleBase" id="RU367011"/>
    </source>
</evidence>
<dbReference type="PROSITE" id="PS00162">
    <property type="entry name" value="ALPHA_CA_1"/>
    <property type="match status" value="1"/>
</dbReference>
<dbReference type="Gene3D" id="3.10.200.10">
    <property type="entry name" value="Alpha carbonic anhydrase"/>
    <property type="match status" value="1"/>
</dbReference>
<sequence>MNQLSKLTCALFLSSSVIPALAQEEHAHWGYAGDIAPAKWGQLSDEYAVCGSGKNQAPVDIQSVVKAGLPALPVAYQTGGEQILNNGHTIQVVYQQGSHVSIDGRDFMLKQFHFHAPSENRINGQAYPLELHLVHADQDGNLAVVGLMFEEGAANALLATLWAQMPAKAGTTVALNPAVNVADLLPTDRHYYRFAGSLTTPPCSEGVRWLVLKHPMTASKEQIAQFAQLMGHPNNRPLQPLGARQIVE</sequence>
<evidence type="ECO:0000256" key="7">
    <source>
        <dbReference type="ARBA" id="ARBA00022833"/>
    </source>
</evidence>
<evidence type="ECO:0000256" key="3">
    <source>
        <dbReference type="ARBA" id="ARBA00010718"/>
    </source>
</evidence>
<dbReference type="InterPro" id="IPR041891">
    <property type="entry name" value="Alpha_CA_prokaryot-like"/>
</dbReference>
<dbReference type="PROSITE" id="PS51144">
    <property type="entry name" value="ALPHA_CA_2"/>
    <property type="match status" value="1"/>
</dbReference>
<dbReference type="Pfam" id="PF00194">
    <property type="entry name" value="Carb_anhydrase"/>
    <property type="match status" value="1"/>
</dbReference>
<evidence type="ECO:0000313" key="12">
    <source>
        <dbReference type="EMBL" id="MFC3914332.1"/>
    </source>
</evidence>
<keyword evidence="13" id="KW-1185">Reference proteome</keyword>
<dbReference type="EC" id="4.2.1.1" evidence="4 10"/>
<gene>
    <name evidence="12" type="ORF">ACFOSS_12755</name>
</gene>
<comment type="cofactor">
    <cofactor evidence="1 10">
        <name>Zn(2+)</name>
        <dbReference type="ChEBI" id="CHEBI:29105"/>
    </cofactor>
</comment>
<evidence type="ECO:0000313" key="13">
    <source>
        <dbReference type="Proteomes" id="UP001595692"/>
    </source>
</evidence>
<comment type="function">
    <text evidence="2 10">Reversible hydration of carbon dioxide.</text>
</comment>
<accession>A0ABV8CQ87</accession>
<dbReference type="InterPro" id="IPR023561">
    <property type="entry name" value="Carbonic_anhydrase_a-class"/>
</dbReference>
<evidence type="ECO:0000259" key="11">
    <source>
        <dbReference type="PROSITE" id="PS51144"/>
    </source>
</evidence>
<evidence type="ECO:0000256" key="8">
    <source>
        <dbReference type="ARBA" id="ARBA00023239"/>
    </source>
</evidence>
<dbReference type="Proteomes" id="UP001595692">
    <property type="component" value="Unassembled WGS sequence"/>
</dbReference>
<keyword evidence="6 10" id="KW-0479">Metal-binding</keyword>
<dbReference type="SUPFAM" id="SSF51069">
    <property type="entry name" value="Carbonic anhydrase"/>
    <property type="match status" value="1"/>
</dbReference>
<dbReference type="InterPro" id="IPR001148">
    <property type="entry name" value="CA_dom"/>
</dbReference>
<evidence type="ECO:0000256" key="4">
    <source>
        <dbReference type="ARBA" id="ARBA00012925"/>
    </source>
</evidence>
<comment type="similarity">
    <text evidence="3 10">Belongs to the alpha-carbonic anhydrase family.</text>
</comment>
<protein>
    <recommendedName>
        <fullName evidence="5 10">Carbonic anhydrase</fullName>
        <ecNumber evidence="4 10">4.2.1.1</ecNumber>
    </recommendedName>
</protein>
<dbReference type="CDD" id="cd03124">
    <property type="entry name" value="alpha_CA_prokaryotic_like"/>
    <property type="match status" value="1"/>
</dbReference>
<keyword evidence="7 10" id="KW-0862">Zinc</keyword>
<evidence type="ECO:0000256" key="9">
    <source>
        <dbReference type="ARBA" id="ARBA00048348"/>
    </source>
</evidence>
<evidence type="ECO:0000256" key="2">
    <source>
        <dbReference type="ARBA" id="ARBA00002904"/>
    </source>
</evidence>
<proteinExistence type="inferred from homology"/>
<feature type="signal peptide" evidence="10">
    <location>
        <begin position="1"/>
        <end position="22"/>
    </location>
</feature>
<name>A0ABV8CQ87_9GAMM</name>
<evidence type="ECO:0000256" key="1">
    <source>
        <dbReference type="ARBA" id="ARBA00001947"/>
    </source>
</evidence>
<keyword evidence="8 10" id="KW-0456">Lyase</keyword>
<dbReference type="SMART" id="SM01057">
    <property type="entry name" value="Carb_anhydrase"/>
    <property type="match status" value="1"/>
</dbReference>